<gene>
    <name evidence="2" type="ORF">GCM10007390_09990</name>
</gene>
<dbReference type="Pfam" id="PF09917">
    <property type="entry name" value="DUF2147"/>
    <property type="match status" value="1"/>
</dbReference>
<sequence length="147" mass="16968">MKFLAFLSVLFFIRSAEVNPTSDQIIGRWMSEQKDLAVEVYKVNDHYAGKVVWFDCSRPGTPPMAKHFDTENPNPKLRNRPWLGMNVLNDLRFNGSDEWNSGTVYDPNSGRTYRTVVRMASPKSIIVRGYWGVEFLGKNMRFNKVSN</sequence>
<reference evidence="2 3" key="1">
    <citation type="journal article" date="2014" name="Int. J. Syst. Evol. Microbiol.">
        <title>Complete genome sequence of Corynebacterium casei LMG S-19264T (=DSM 44701T), isolated from a smear-ripened cheese.</title>
        <authorList>
            <consortium name="US DOE Joint Genome Institute (JGI-PGF)"/>
            <person name="Walter F."/>
            <person name="Albersmeier A."/>
            <person name="Kalinowski J."/>
            <person name="Ruckert C."/>
        </authorList>
    </citation>
    <scope>NUCLEOTIDE SEQUENCE [LARGE SCALE GENOMIC DNA]</scope>
    <source>
        <strain evidence="2 3">KCTC 12866</strain>
    </source>
</reference>
<evidence type="ECO:0000313" key="2">
    <source>
        <dbReference type="EMBL" id="GHB58508.1"/>
    </source>
</evidence>
<comment type="caution">
    <text evidence="2">The sequence shown here is derived from an EMBL/GenBank/DDBJ whole genome shotgun (WGS) entry which is preliminary data.</text>
</comment>
<dbReference type="InterPro" id="IPR019223">
    <property type="entry name" value="DUF2147"/>
</dbReference>
<dbReference type="Gene3D" id="2.40.128.520">
    <property type="match status" value="1"/>
</dbReference>
<protein>
    <recommendedName>
        <fullName evidence="1">DUF2147 domain-containing protein</fullName>
    </recommendedName>
</protein>
<dbReference type="EMBL" id="BMXF01000001">
    <property type="protein sequence ID" value="GHB58508.1"/>
    <property type="molecule type" value="Genomic_DNA"/>
</dbReference>
<dbReference type="RefSeq" id="WP_189563233.1">
    <property type="nucleotide sequence ID" value="NZ_BMXF01000001.1"/>
</dbReference>
<accession>A0A8J3D0K6</accession>
<proteinExistence type="predicted"/>
<dbReference type="AlphaFoldDB" id="A0A8J3D0K6"/>
<dbReference type="PANTHER" id="PTHR36919">
    <property type="entry name" value="BLR1215 PROTEIN"/>
    <property type="match status" value="1"/>
</dbReference>
<keyword evidence="3" id="KW-1185">Reference proteome</keyword>
<organism evidence="2 3">
    <name type="scientific">Persicitalea jodogahamensis</name>
    <dbReference type="NCBI Taxonomy" id="402147"/>
    <lineage>
        <taxon>Bacteria</taxon>
        <taxon>Pseudomonadati</taxon>
        <taxon>Bacteroidota</taxon>
        <taxon>Cytophagia</taxon>
        <taxon>Cytophagales</taxon>
        <taxon>Spirosomataceae</taxon>
        <taxon>Persicitalea</taxon>
    </lineage>
</organism>
<dbReference type="PANTHER" id="PTHR36919:SF2">
    <property type="entry name" value="BLL6627 PROTEIN"/>
    <property type="match status" value="1"/>
</dbReference>
<name>A0A8J3D0K6_9BACT</name>
<dbReference type="Proteomes" id="UP000598271">
    <property type="component" value="Unassembled WGS sequence"/>
</dbReference>
<feature type="domain" description="DUF2147" evidence="1">
    <location>
        <begin position="27"/>
        <end position="142"/>
    </location>
</feature>
<evidence type="ECO:0000313" key="3">
    <source>
        <dbReference type="Proteomes" id="UP000598271"/>
    </source>
</evidence>
<evidence type="ECO:0000259" key="1">
    <source>
        <dbReference type="Pfam" id="PF09917"/>
    </source>
</evidence>